<sequence length="65" mass="7019">MSEASSKLADRAAVIMGPALATMFANASEHKTPVNMDWVERLSEISLNIAQALETKAEKRLSSEA</sequence>
<dbReference type="EMBL" id="JACZZA010000012">
    <property type="protein sequence ID" value="MBE1162197.1"/>
    <property type="molecule type" value="Genomic_DNA"/>
</dbReference>
<comment type="caution">
    <text evidence="1">The sequence shown here is derived from an EMBL/GenBank/DDBJ whole genome shotgun (WGS) entry which is preliminary data.</text>
</comment>
<keyword evidence="2" id="KW-1185">Reference proteome</keyword>
<evidence type="ECO:0000313" key="1">
    <source>
        <dbReference type="EMBL" id="MBE1162197.1"/>
    </source>
</evidence>
<organism evidence="1 2">
    <name type="scientific">Dyella acidiphila</name>
    <dbReference type="NCBI Taxonomy" id="2775866"/>
    <lineage>
        <taxon>Bacteria</taxon>
        <taxon>Pseudomonadati</taxon>
        <taxon>Pseudomonadota</taxon>
        <taxon>Gammaproteobacteria</taxon>
        <taxon>Lysobacterales</taxon>
        <taxon>Rhodanobacteraceae</taxon>
        <taxon>Dyella</taxon>
    </lineage>
</organism>
<reference evidence="1 2" key="1">
    <citation type="submission" date="2020-09" db="EMBL/GenBank/DDBJ databases">
        <title>Dyella sp. 7MK23 isolated from forest soil.</title>
        <authorList>
            <person name="Fu J."/>
        </authorList>
    </citation>
    <scope>NUCLEOTIDE SEQUENCE [LARGE SCALE GENOMIC DNA]</scope>
    <source>
        <strain evidence="1 2">7MK23</strain>
    </source>
</reference>
<dbReference type="RefSeq" id="WP_192557037.1">
    <property type="nucleotide sequence ID" value="NZ_JACZZA010000012.1"/>
</dbReference>
<gene>
    <name evidence="1" type="ORF">IGX34_17570</name>
</gene>
<proteinExistence type="predicted"/>
<name>A0ABR9GDS4_9GAMM</name>
<protein>
    <submittedName>
        <fullName evidence="1">Uncharacterized protein</fullName>
    </submittedName>
</protein>
<accession>A0ABR9GDS4</accession>
<dbReference type="Proteomes" id="UP000651010">
    <property type="component" value="Unassembled WGS sequence"/>
</dbReference>
<evidence type="ECO:0000313" key="2">
    <source>
        <dbReference type="Proteomes" id="UP000651010"/>
    </source>
</evidence>